<reference evidence="2" key="1">
    <citation type="journal article" date="2008" name="Nat. Genet.">
        <title>The Pristionchus pacificus genome provides a unique perspective on nematode lifestyle and parasitism.</title>
        <authorList>
            <person name="Dieterich C."/>
            <person name="Clifton S.W."/>
            <person name="Schuster L.N."/>
            <person name="Chinwalla A."/>
            <person name="Delehaunty K."/>
            <person name="Dinkelacker I."/>
            <person name="Fulton L."/>
            <person name="Fulton R."/>
            <person name="Godfrey J."/>
            <person name="Minx P."/>
            <person name="Mitreva M."/>
            <person name="Roeseler W."/>
            <person name="Tian H."/>
            <person name="Witte H."/>
            <person name="Yang S.P."/>
            <person name="Wilson R.K."/>
            <person name="Sommer R.J."/>
        </authorList>
    </citation>
    <scope>NUCLEOTIDE SEQUENCE [LARGE SCALE GENOMIC DNA]</scope>
    <source>
        <strain evidence="2">PS312</strain>
    </source>
</reference>
<accession>A0A8R1YP12</accession>
<reference evidence="1" key="2">
    <citation type="submission" date="2022-06" db="UniProtKB">
        <authorList>
            <consortium name="EnsemblMetazoa"/>
        </authorList>
    </citation>
    <scope>IDENTIFICATION</scope>
    <source>
        <strain evidence="1">PS312</strain>
    </source>
</reference>
<dbReference type="Proteomes" id="UP000005239">
    <property type="component" value="Unassembled WGS sequence"/>
</dbReference>
<keyword evidence="2" id="KW-1185">Reference proteome</keyword>
<evidence type="ECO:0000313" key="2">
    <source>
        <dbReference type="Proteomes" id="UP000005239"/>
    </source>
</evidence>
<protein>
    <submittedName>
        <fullName evidence="1">Uncharacterized protein</fullName>
    </submittedName>
</protein>
<proteinExistence type="predicted"/>
<gene>
    <name evidence="1" type="primary">WBGene00272008</name>
</gene>
<dbReference type="AlphaFoldDB" id="A0A2A6BKC5"/>
<organism evidence="1 2">
    <name type="scientific">Pristionchus pacificus</name>
    <name type="common">Parasitic nematode worm</name>
    <dbReference type="NCBI Taxonomy" id="54126"/>
    <lineage>
        <taxon>Eukaryota</taxon>
        <taxon>Metazoa</taxon>
        <taxon>Ecdysozoa</taxon>
        <taxon>Nematoda</taxon>
        <taxon>Chromadorea</taxon>
        <taxon>Rhabditida</taxon>
        <taxon>Rhabditina</taxon>
        <taxon>Diplogasteromorpha</taxon>
        <taxon>Diplogasteroidea</taxon>
        <taxon>Neodiplogasteridae</taxon>
        <taxon>Pristionchus</taxon>
    </lineage>
</organism>
<dbReference type="EnsemblMetazoa" id="PPA33639.1">
    <property type="protein sequence ID" value="PPA33639.1"/>
    <property type="gene ID" value="WBGene00272008"/>
</dbReference>
<sequence length="252" mass="28527">MTLTHSVAVTPMNDRFDEEFKVEDDESKAALSDTPNSPMLLDWETREGLPADEYNHLGWLHPADYTFPSSDCVAQEYNADMFKMAVAPVDARETYENCLAPTNQHSTRRRHSATEEMMEQLGPRPSLDALRLIAKSPLSAERQLGQRLLEERGRKDKLTCTARCSRSNSAIQMPSRLSDVSFLHVDLRAPLRERNEEDNKVATDPQEQDHPLRRVTITRSGEGGATRVVIRRQSKSHVVVSLPLSPLQVYDD</sequence>
<accession>A0A2A6BKC5</accession>
<name>A0A2A6BKC5_PRIPA</name>
<evidence type="ECO:0000313" key="1">
    <source>
        <dbReference type="EnsemblMetazoa" id="PPA33639.1"/>
    </source>
</evidence>